<dbReference type="PANTHER" id="PTHR30055">
    <property type="entry name" value="HTH-TYPE TRANSCRIPTIONAL REGULATOR RUTR"/>
    <property type="match status" value="1"/>
</dbReference>
<dbReference type="Pfam" id="PF00440">
    <property type="entry name" value="TetR_N"/>
    <property type="match status" value="1"/>
</dbReference>
<name>A0A4Z0M663_9GAMM</name>
<evidence type="ECO:0000313" key="6">
    <source>
        <dbReference type="EMBL" id="TGD74900.1"/>
    </source>
</evidence>
<dbReference type="RefSeq" id="WP_135442095.1">
    <property type="nucleotide sequence ID" value="NZ_SRLE01000005.1"/>
</dbReference>
<evidence type="ECO:0000313" key="7">
    <source>
        <dbReference type="Proteomes" id="UP000298050"/>
    </source>
</evidence>
<dbReference type="GO" id="GO:0003700">
    <property type="term" value="F:DNA-binding transcription factor activity"/>
    <property type="evidence" value="ECO:0007669"/>
    <property type="project" value="TreeGrafter"/>
</dbReference>
<dbReference type="Gene3D" id="1.10.357.10">
    <property type="entry name" value="Tetracycline Repressor, domain 2"/>
    <property type="match status" value="1"/>
</dbReference>
<dbReference type="OrthoDB" id="5705802at2"/>
<feature type="DNA-binding region" description="H-T-H motif" evidence="4">
    <location>
        <begin position="33"/>
        <end position="52"/>
    </location>
</feature>
<dbReference type="PROSITE" id="PS50977">
    <property type="entry name" value="HTH_TETR_2"/>
    <property type="match status" value="1"/>
</dbReference>
<protein>
    <submittedName>
        <fullName evidence="6">TetR/AcrR family transcriptional regulator</fullName>
    </submittedName>
</protein>
<evidence type="ECO:0000256" key="1">
    <source>
        <dbReference type="ARBA" id="ARBA00023015"/>
    </source>
</evidence>
<dbReference type="SUPFAM" id="SSF46689">
    <property type="entry name" value="Homeodomain-like"/>
    <property type="match status" value="1"/>
</dbReference>
<organism evidence="6 7">
    <name type="scientific">Mangrovimicrobium sediminis</name>
    <dbReference type="NCBI Taxonomy" id="2562682"/>
    <lineage>
        <taxon>Bacteria</taxon>
        <taxon>Pseudomonadati</taxon>
        <taxon>Pseudomonadota</taxon>
        <taxon>Gammaproteobacteria</taxon>
        <taxon>Cellvibrionales</taxon>
        <taxon>Halieaceae</taxon>
        <taxon>Mangrovimicrobium</taxon>
    </lineage>
</organism>
<dbReference type="GO" id="GO:0000976">
    <property type="term" value="F:transcription cis-regulatory region binding"/>
    <property type="evidence" value="ECO:0007669"/>
    <property type="project" value="TreeGrafter"/>
</dbReference>
<keyword evidence="2 4" id="KW-0238">DNA-binding</keyword>
<dbReference type="InterPro" id="IPR001647">
    <property type="entry name" value="HTH_TetR"/>
</dbReference>
<dbReference type="EMBL" id="SRLE01000005">
    <property type="protein sequence ID" value="TGD74900.1"/>
    <property type="molecule type" value="Genomic_DNA"/>
</dbReference>
<evidence type="ECO:0000256" key="3">
    <source>
        <dbReference type="ARBA" id="ARBA00023163"/>
    </source>
</evidence>
<dbReference type="InterPro" id="IPR050109">
    <property type="entry name" value="HTH-type_TetR-like_transc_reg"/>
</dbReference>
<dbReference type="Proteomes" id="UP000298050">
    <property type="component" value="Unassembled WGS sequence"/>
</dbReference>
<gene>
    <name evidence="6" type="ORF">E4634_06830</name>
</gene>
<evidence type="ECO:0000256" key="2">
    <source>
        <dbReference type="ARBA" id="ARBA00023125"/>
    </source>
</evidence>
<keyword evidence="3" id="KW-0804">Transcription</keyword>
<evidence type="ECO:0000259" key="5">
    <source>
        <dbReference type="PROSITE" id="PS50977"/>
    </source>
</evidence>
<comment type="caution">
    <text evidence="6">The sequence shown here is derived from an EMBL/GenBank/DDBJ whole genome shotgun (WGS) entry which is preliminary data.</text>
</comment>
<sequence length="205" mass="22519">MTTIKVSKGARTRARILQEAQNLFASQGYAGTSLRQIADAAGLREPGLYNHFGSKEDLYEAVLQASLRPLVNKISERLGTANGLHDYTELPALFIDLLSAEPHLAALLQQALQDPEPPSSREHFRNWIRAAFEQGVDNTTHLGLAGDSDRQTLVLNVITMVNLTTGYFLSHQTFAALGGGDVNDPDNLARQKQLLRKVIRAMLIS</sequence>
<dbReference type="InterPro" id="IPR009057">
    <property type="entry name" value="Homeodomain-like_sf"/>
</dbReference>
<keyword evidence="7" id="KW-1185">Reference proteome</keyword>
<accession>A0A4Z0M663</accession>
<feature type="domain" description="HTH tetR-type" evidence="5">
    <location>
        <begin position="10"/>
        <end position="70"/>
    </location>
</feature>
<dbReference type="AlphaFoldDB" id="A0A4Z0M663"/>
<keyword evidence="1" id="KW-0805">Transcription regulation</keyword>
<dbReference type="PRINTS" id="PR00455">
    <property type="entry name" value="HTHTETR"/>
</dbReference>
<reference evidence="6 7" key="1">
    <citation type="submission" date="2019-04" db="EMBL/GenBank/DDBJ databases">
        <title>Taxonomy of novel Haliea sp. from mangrove soil of West Coast of India.</title>
        <authorList>
            <person name="Verma A."/>
            <person name="Kumar P."/>
            <person name="Krishnamurthi S."/>
        </authorList>
    </citation>
    <scope>NUCLEOTIDE SEQUENCE [LARGE SCALE GENOMIC DNA]</scope>
    <source>
        <strain evidence="6 7">SAOS-164</strain>
    </source>
</reference>
<proteinExistence type="predicted"/>
<evidence type="ECO:0000256" key="4">
    <source>
        <dbReference type="PROSITE-ProRule" id="PRU00335"/>
    </source>
</evidence>
<dbReference type="PANTHER" id="PTHR30055:SF234">
    <property type="entry name" value="HTH-TYPE TRANSCRIPTIONAL REGULATOR BETI"/>
    <property type="match status" value="1"/>
</dbReference>